<keyword evidence="2" id="KW-1185">Reference proteome</keyword>
<dbReference type="GO" id="GO:0004386">
    <property type="term" value="F:helicase activity"/>
    <property type="evidence" value="ECO:0007669"/>
    <property type="project" value="UniProtKB-KW"/>
</dbReference>
<dbReference type="Proteomes" id="UP000198211">
    <property type="component" value="Unassembled WGS sequence"/>
</dbReference>
<keyword evidence="1" id="KW-0547">Nucleotide-binding</keyword>
<protein>
    <submittedName>
        <fullName evidence="1">Helitron helicase</fullName>
    </submittedName>
</protein>
<keyword evidence="1" id="KW-0067">ATP-binding</keyword>
<keyword evidence="1" id="KW-0378">Hydrolase</keyword>
<name>A0A225WRR1_9STRA</name>
<dbReference type="STRING" id="4795.A0A225WRR1"/>
<keyword evidence="1" id="KW-0347">Helicase</keyword>
<comment type="caution">
    <text evidence="1">The sequence shown here is derived from an EMBL/GenBank/DDBJ whole genome shotgun (WGS) entry which is preliminary data.</text>
</comment>
<reference evidence="2" key="1">
    <citation type="submission" date="2017-03" db="EMBL/GenBank/DDBJ databases">
        <title>Phytopthora megakarya and P. palmivora, two closely related causual agents of cacao black pod achieved similar genome size and gene model numbers by different mechanisms.</title>
        <authorList>
            <person name="Ali S."/>
            <person name="Shao J."/>
            <person name="Larry D.J."/>
            <person name="Kronmiller B."/>
            <person name="Shen D."/>
            <person name="Strem M.D."/>
            <person name="Melnick R.L."/>
            <person name="Guiltinan M.J."/>
            <person name="Tyler B.M."/>
            <person name="Meinhardt L.W."/>
            <person name="Bailey B.A."/>
        </authorList>
    </citation>
    <scope>NUCLEOTIDE SEQUENCE [LARGE SCALE GENOMIC DNA]</scope>
    <source>
        <strain evidence="2">zdho120</strain>
    </source>
</reference>
<sequence>MLARLFFEMCATYGEASMLLYYEFPRHYTWVPVDKNWKRMKQSSAKVIRQMVSVLPNNSERFYLRILLPAAQTGGLLKPDAERHRCMEETNHKQMPIQIRHLFAIILVHCHPSSPKAL</sequence>
<organism evidence="1 2">
    <name type="scientific">Phytophthora megakarya</name>
    <dbReference type="NCBI Taxonomy" id="4795"/>
    <lineage>
        <taxon>Eukaryota</taxon>
        <taxon>Sar</taxon>
        <taxon>Stramenopiles</taxon>
        <taxon>Oomycota</taxon>
        <taxon>Peronosporomycetes</taxon>
        <taxon>Peronosporales</taxon>
        <taxon>Peronosporaceae</taxon>
        <taxon>Phytophthora</taxon>
    </lineage>
</organism>
<evidence type="ECO:0000313" key="2">
    <source>
        <dbReference type="Proteomes" id="UP000198211"/>
    </source>
</evidence>
<proteinExistence type="predicted"/>
<dbReference type="EMBL" id="NBNE01000332">
    <property type="protein sequence ID" value="OWZ20366.1"/>
    <property type="molecule type" value="Genomic_DNA"/>
</dbReference>
<gene>
    <name evidence="1" type="ORF">PHMEG_0005238</name>
</gene>
<evidence type="ECO:0000313" key="1">
    <source>
        <dbReference type="EMBL" id="OWZ20366.1"/>
    </source>
</evidence>
<dbReference type="AlphaFoldDB" id="A0A225WRR1"/>
<accession>A0A225WRR1</accession>
<dbReference type="OrthoDB" id="1728974at2759"/>